<sequence length="114" mass="12076">MNQYRRDRLRDAAGVGRGRVLAYLELRAEAARRPWPAELPDPVGACDFEVYADLLSRAGLPGGPERARALTLALHGAIPHLLVGPPQTPAAAGLDDPDGFRRGVLAALCPEAGS</sequence>
<keyword evidence="3" id="KW-1185">Reference proteome</keyword>
<accession>A0ABQ3EVS9</accession>
<feature type="domain" description="Tetracyclin repressor-like C-terminal group 31" evidence="1">
    <location>
        <begin position="9"/>
        <end position="92"/>
    </location>
</feature>
<comment type="caution">
    <text evidence="2">The sequence shown here is derived from an EMBL/GenBank/DDBJ whole genome shotgun (WGS) entry which is preliminary data.</text>
</comment>
<evidence type="ECO:0000259" key="1">
    <source>
        <dbReference type="Pfam" id="PF17940"/>
    </source>
</evidence>
<gene>
    <name evidence="2" type="ORF">GCM10010347_25030</name>
</gene>
<name>A0ABQ3EVS9_9ACTN</name>
<dbReference type="EMBL" id="BMVP01000003">
    <property type="protein sequence ID" value="GHB53839.1"/>
    <property type="molecule type" value="Genomic_DNA"/>
</dbReference>
<dbReference type="Proteomes" id="UP000642673">
    <property type="component" value="Unassembled WGS sequence"/>
</dbReference>
<evidence type="ECO:0000313" key="2">
    <source>
        <dbReference type="EMBL" id="GHB53839.1"/>
    </source>
</evidence>
<proteinExistence type="predicted"/>
<dbReference type="InterPro" id="IPR041583">
    <property type="entry name" value="TetR_C_31"/>
</dbReference>
<dbReference type="Pfam" id="PF17940">
    <property type="entry name" value="TetR_C_31"/>
    <property type="match status" value="1"/>
</dbReference>
<evidence type="ECO:0000313" key="3">
    <source>
        <dbReference type="Proteomes" id="UP000642673"/>
    </source>
</evidence>
<dbReference type="Gene3D" id="1.10.357.10">
    <property type="entry name" value="Tetracycline Repressor, domain 2"/>
    <property type="match status" value="1"/>
</dbReference>
<organism evidence="2 3">
    <name type="scientific">Streptomyces cirratus</name>
    <dbReference type="NCBI Taxonomy" id="68187"/>
    <lineage>
        <taxon>Bacteria</taxon>
        <taxon>Bacillati</taxon>
        <taxon>Actinomycetota</taxon>
        <taxon>Actinomycetes</taxon>
        <taxon>Kitasatosporales</taxon>
        <taxon>Streptomycetaceae</taxon>
        <taxon>Streptomyces</taxon>
    </lineage>
</organism>
<reference evidence="3" key="1">
    <citation type="journal article" date="2019" name="Int. J. Syst. Evol. Microbiol.">
        <title>The Global Catalogue of Microorganisms (GCM) 10K type strain sequencing project: providing services to taxonomists for standard genome sequencing and annotation.</title>
        <authorList>
            <consortium name="The Broad Institute Genomics Platform"/>
            <consortium name="The Broad Institute Genome Sequencing Center for Infectious Disease"/>
            <person name="Wu L."/>
            <person name="Ma J."/>
        </authorList>
    </citation>
    <scope>NUCLEOTIDE SEQUENCE [LARGE SCALE GENOMIC DNA]</scope>
    <source>
        <strain evidence="3">JCM 4738</strain>
    </source>
</reference>
<dbReference type="RefSeq" id="WP_190184122.1">
    <property type="nucleotide sequence ID" value="NZ_BMVP01000003.1"/>
</dbReference>
<protein>
    <recommendedName>
        <fullName evidence="1">Tetracyclin repressor-like C-terminal group 31 domain-containing protein</fullName>
    </recommendedName>
</protein>